<protein>
    <recommendedName>
        <fullName evidence="1">Integrase catalytic domain-containing protein</fullName>
    </recommendedName>
</protein>
<evidence type="ECO:0000313" key="3">
    <source>
        <dbReference type="Proteomes" id="UP000001593"/>
    </source>
</evidence>
<dbReference type="PhylomeDB" id="A7SAX3"/>
<keyword evidence="3" id="KW-1185">Reference proteome</keyword>
<dbReference type="PROSITE" id="PS50994">
    <property type="entry name" value="INTEGRASE"/>
    <property type="match status" value="1"/>
</dbReference>
<dbReference type="GO" id="GO:0015074">
    <property type="term" value="P:DNA integration"/>
    <property type="evidence" value="ECO:0007669"/>
    <property type="project" value="InterPro"/>
</dbReference>
<dbReference type="Proteomes" id="UP000001593">
    <property type="component" value="Unassembled WGS sequence"/>
</dbReference>
<reference evidence="2 3" key="1">
    <citation type="journal article" date="2007" name="Science">
        <title>Sea anemone genome reveals ancestral eumetazoan gene repertoire and genomic organization.</title>
        <authorList>
            <person name="Putnam N.H."/>
            <person name="Srivastava M."/>
            <person name="Hellsten U."/>
            <person name="Dirks B."/>
            <person name="Chapman J."/>
            <person name="Salamov A."/>
            <person name="Terry A."/>
            <person name="Shapiro H."/>
            <person name="Lindquist E."/>
            <person name="Kapitonov V.V."/>
            <person name="Jurka J."/>
            <person name="Genikhovich G."/>
            <person name="Grigoriev I.V."/>
            <person name="Lucas S.M."/>
            <person name="Steele R.E."/>
            <person name="Finnerty J.R."/>
            <person name="Technau U."/>
            <person name="Martindale M.Q."/>
            <person name="Rokhsar D.S."/>
        </authorList>
    </citation>
    <scope>NUCLEOTIDE SEQUENCE [LARGE SCALE GENOMIC DNA]</scope>
    <source>
        <strain evidence="3">CH2 X CH6</strain>
    </source>
</reference>
<accession>A7SAX3</accession>
<dbReference type="AlphaFoldDB" id="A7SAX3"/>
<dbReference type="InterPro" id="IPR012337">
    <property type="entry name" value="RNaseH-like_sf"/>
</dbReference>
<dbReference type="SUPFAM" id="SSF53098">
    <property type="entry name" value="Ribonuclease H-like"/>
    <property type="match status" value="1"/>
</dbReference>
<feature type="domain" description="Integrase catalytic" evidence="1">
    <location>
        <begin position="1"/>
        <end position="126"/>
    </location>
</feature>
<dbReference type="GO" id="GO:0003676">
    <property type="term" value="F:nucleic acid binding"/>
    <property type="evidence" value="ECO:0007669"/>
    <property type="project" value="InterPro"/>
</dbReference>
<dbReference type="InterPro" id="IPR036397">
    <property type="entry name" value="RNaseH_sf"/>
</dbReference>
<dbReference type="InParanoid" id="A7SAX3"/>
<dbReference type="PANTHER" id="PTHR37984">
    <property type="entry name" value="PROTEIN CBG26694"/>
    <property type="match status" value="1"/>
</dbReference>
<dbReference type="OMA" id="RCTTRIP"/>
<dbReference type="PANTHER" id="PTHR37984:SF5">
    <property type="entry name" value="PROTEIN NYNRIN-LIKE"/>
    <property type="match status" value="1"/>
</dbReference>
<name>A7SAX3_NEMVE</name>
<proteinExistence type="predicted"/>
<sequence>MKSKFPVCFSGVGKLKGNKVKLHIDDKVEPVAQPVRRLPFGYRDKVADLLKRLQEEDIIEPVGGVASRWANGLVERTNRTIEKILKIATVGKKDLQKEFRKFLVAYRSTPHTSTGCTPFSLMFGRERV</sequence>
<dbReference type="InterPro" id="IPR001584">
    <property type="entry name" value="Integrase_cat-core"/>
</dbReference>
<organism evidence="2 3">
    <name type="scientific">Nematostella vectensis</name>
    <name type="common">Starlet sea anemone</name>
    <dbReference type="NCBI Taxonomy" id="45351"/>
    <lineage>
        <taxon>Eukaryota</taxon>
        <taxon>Metazoa</taxon>
        <taxon>Cnidaria</taxon>
        <taxon>Anthozoa</taxon>
        <taxon>Hexacorallia</taxon>
        <taxon>Actiniaria</taxon>
        <taxon>Edwardsiidae</taxon>
        <taxon>Nematostella</taxon>
    </lineage>
</organism>
<evidence type="ECO:0000313" key="2">
    <source>
        <dbReference type="EMBL" id="EDO39122.1"/>
    </source>
</evidence>
<dbReference type="EMBL" id="DS469612">
    <property type="protein sequence ID" value="EDO39122.1"/>
    <property type="molecule type" value="Genomic_DNA"/>
</dbReference>
<evidence type="ECO:0000259" key="1">
    <source>
        <dbReference type="PROSITE" id="PS50994"/>
    </source>
</evidence>
<dbReference type="HOGENOM" id="CLU_1962184_0_0_1"/>
<dbReference type="Gene3D" id="3.30.420.10">
    <property type="entry name" value="Ribonuclease H-like superfamily/Ribonuclease H"/>
    <property type="match status" value="1"/>
</dbReference>
<dbReference type="InterPro" id="IPR050951">
    <property type="entry name" value="Retrovirus_Pol_polyprotein"/>
</dbReference>
<gene>
    <name evidence="2" type="ORF">NEMVEDRAFT_v1g209448</name>
</gene>